<proteinExistence type="predicted"/>
<keyword evidence="2" id="KW-1185">Reference proteome</keyword>
<dbReference type="EMBL" id="CAJNRD030001121">
    <property type="protein sequence ID" value="CAG5097659.1"/>
    <property type="molecule type" value="Genomic_DNA"/>
</dbReference>
<organism evidence="1 2">
    <name type="scientific">Cotesia congregata</name>
    <name type="common">Parasitoid wasp</name>
    <name type="synonym">Apanteles congregatus</name>
    <dbReference type="NCBI Taxonomy" id="51543"/>
    <lineage>
        <taxon>Eukaryota</taxon>
        <taxon>Metazoa</taxon>
        <taxon>Ecdysozoa</taxon>
        <taxon>Arthropoda</taxon>
        <taxon>Hexapoda</taxon>
        <taxon>Insecta</taxon>
        <taxon>Pterygota</taxon>
        <taxon>Neoptera</taxon>
        <taxon>Endopterygota</taxon>
        <taxon>Hymenoptera</taxon>
        <taxon>Apocrita</taxon>
        <taxon>Ichneumonoidea</taxon>
        <taxon>Braconidae</taxon>
        <taxon>Microgastrinae</taxon>
        <taxon>Cotesia</taxon>
    </lineage>
</organism>
<reference evidence="1" key="1">
    <citation type="submission" date="2021-04" db="EMBL/GenBank/DDBJ databases">
        <authorList>
            <person name="Chebbi M.A.C M."/>
        </authorList>
    </citation>
    <scope>NUCLEOTIDE SEQUENCE</scope>
</reference>
<name>A0A8J2HG36_COTCN</name>
<dbReference type="Proteomes" id="UP000786811">
    <property type="component" value="Unassembled WGS sequence"/>
</dbReference>
<comment type="caution">
    <text evidence="1">The sequence shown here is derived from an EMBL/GenBank/DDBJ whole genome shotgun (WGS) entry which is preliminary data.</text>
</comment>
<evidence type="ECO:0000313" key="2">
    <source>
        <dbReference type="Proteomes" id="UP000786811"/>
    </source>
</evidence>
<accession>A0A8J2HG36</accession>
<protein>
    <submittedName>
        <fullName evidence="1">Uncharacterized protein</fullName>
    </submittedName>
</protein>
<dbReference type="AlphaFoldDB" id="A0A8J2HG36"/>
<dbReference type="OrthoDB" id="10257479at2759"/>
<evidence type="ECO:0000313" key="1">
    <source>
        <dbReference type="EMBL" id="CAG5097659.1"/>
    </source>
</evidence>
<gene>
    <name evidence="1" type="ORF">HICCMSTLAB_LOCUS8813</name>
</gene>
<sequence>MLPSVSLLFYLFHPKSGKIVHARQNSQIPKIRSNAPPIVIGLAAKPLTITLYLSNAIAVIDQMEIENLKSGAIQNIIKKSEKARLTTNKLLGVLKFLVEVKMKTTMPFPITETVPRQPITKPRIACHSGFIGGN</sequence>